<feature type="transmembrane region" description="Helical" evidence="1">
    <location>
        <begin position="382"/>
        <end position="403"/>
    </location>
</feature>
<feature type="transmembrane region" description="Helical" evidence="1">
    <location>
        <begin position="984"/>
        <end position="1008"/>
    </location>
</feature>
<name>A0A368YAX6_9BACI</name>
<dbReference type="Pfam" id="PF00873">
    <property type="entry name" value="ACR_tran"/>
    <property type="match status" value="1"/>
</dbReference>
<feature type="transmembrane region" description="Helical" evidence="1">
    <location>
        <begin position="905"/>
        <end position="932"/>
    </location>
</feature>
<keyword evidence="1" id="KW-0472">Membrane</keyword>
<evidence type="ECO:0000256" key="1">
    <source>
        <dbReference type="SAM" id="Phobius"/>
    </source>
</evidence>
<protein>
    <submittedName>
        <fullName evidence="2">HAE1 family hydrophobic/amphiphilic exporter-1</fullName>
    </submittedName>
</protein>
<feature type="transmembrane region" description="Helical" evidence="1">
    <location>
        <begin position="953"/>
        <end position="972"/>
    </location>
</feature>
<keyword evidence="1" id="KW-0812">Transmembrane</keyword>
<dbReference type="Gene3D" id="3.30.2090.10">
    <property type="entry name" value="Multidrug efflux transporter AcrB TolC docking domain, DN and DC subdomains"/>
    <property type="match status" value="2"/>
</dbReference>
<accession>A0A368YAX6</accession>
<dbReference type="EMBL" id="QPJJ01000001">
    <property type="protein sequence ID" value="RCW77410.1"/>
    <property type="molecule type" value="Genomic_DNA"/>
</dbReference>
<feature type="transmembrane region" description="Helical" evidence="1">
    <location>
        <begin position="12"/>
        <end position="33"/>
    </location>
</feature>
<evidence type="ECO:0000313" key="2">
    <source>
        <dbReference type="EMBL" id="RCW77410.1"/>
    </source>
</evidence>
<dbReference type="SUPFAM" id="SSF82866">
    <property type="entry name" value="Multidrug efflux transporter AcrB transmembrane domain"/>
    <property type="match status" value="2"/>
</dbReference>
<dbReference type="GO" id="GO:0042910">
    <property type="term" value="F:xenobiotic transmembrane transporter activity"/>
    <property type="evidence" value="ECO:0007669"/>
    <property type="project" value="TreeGrafter"/>
</dbReference>
<keyword evidence="3" id="KW-1185">Reference proteome</keyword>
<proteinExistence type="predicted"/>
<dbReference type="Gene3D" id="3.30.70.1320">
    <property type="entry name" value="Multidrug efflux transporter AcrB pore domain like"/>
    <property type="match status" value="1"/>
</dbReference>
<feature type="transmembrane region" description="Helical" evidence="1">
    <location>
        <begin position="875"/>
        <end position="899"/>
    </location>
</feature>
<dbReference type="PANTHER" id="PTHR32063:SF0">
    <property type="entry name" value="SWARMING MOTILITY PROTEIN SWRC"/>
    <property type="match status" value="1"/>
</dbReference>
<feature type="transmembrane region" description="Helical" evidence="1">
    <location>
        <begin position="424"/>
        <end position="447"/>
    </location>
</feature>
<feature type="transmembrane region" description="Helical" evidence="1">
    <location>
        <begin position="523"/>
        <end position="542"/>
    </location>
</feature>
<dbReference type="PANTHER" id="PTHR32063">
    <property type="match status" value="1"/>
</dbReference>
<comment type="caution">
    <text evidence="2">The sequence shown here is derived from an EMBL/GenBank/DDBJ whole genome shotgun (WGS) entry which is preliminary data.</text>
</comment>
<dbReference type="AlphaFoldDB" id="A0A368YAX6"/>
<gene>
    <name evidence="2" type="ORF">DFR57_101284</name>
</gene>
<dbReference type="PRINTS" id="PR00702">
    <property type="entry name" value="ACRIFLAVINRP"/>
</dbReference>
<dbReference type="InterPro" id="IPR027463">
    <property type="entry name" value="AcrB_DN_DC_subdom"/>
</dbReference>
<organism evidence="2 3">
    <name type="scientific">Saliterribacillus persicus</name>
    <dbReference type="NCBI Taxonomy" id="930114"/>
    <lineage>
        <taxon>Bacteria</taxon>
        <taxon>Bacillati</taxon>
        <taxon>Bacillota</taxon>
        <taxon>Bacilli</taxon>
        <taxon>Bacillales</taxon>
        <taxon>Bacillaceae</taxon>
        <taxon>Saliterribacillus</taxon>
    </lineage>
</organism>
<dbReference type="Proteomes" id="UP000252585">
    <property type="component" value="Unassembled WGS sequence"/>
</dbReference>
<dbReference type="SUPFAM" id="SSF82714">
    <property type="entry name" value="Multidrug efflux transporter AcrB TolC docking domain, DN and DC subdomains"/>
    <property type="match status" value="2"/>
</dbReference>
<evidence type="ECO:0000313" key="3">
    <source>
        <dbReference type="Proteomes" id="UP000252585"/>
    </source>
</evidence>
<reference evidence="2 3" key="1">
    <citation type="submission" date="2018-07" db="EMBL/GenBank/DDBJ databases">
        <title>Genomic Encyclopedia of Type Strains, Phase IV (KMG-IV): sequencing the most valuable type-strain genomes for metagenomic binning, comparative biology and taxonomic classification.</title>
        <authorList>
            <person name="Goeker M."/>
        </authorList>
    </citation>
    <scope>NUCLEOTIDE SEQUENCE [LARGE SCALE GENOMIC DNA]</scope>
    <source>
        <strain evidence="2 3">DSM 27696</strain>
    </source>
</reference>
<dbReference type="SUPFAM" id="SSF82693">
    <property type="entry name" value="Multidrug efflux transporter AcrB pore domain, PN1, PN2, PC1 and PC2 subdomains"/>
    <property type="match status" value="3"/>
</dbReference>
<feature type="transmembrane region" description="Helical" evidence="1">
    <location>
        <begin position="356"/>
        <end position="376"/>
    </location>
</feature>
<dbReference type="OrthoDB" id="9757876at2"/>
<sequence length="1029" mass="110780">MKLVNTSVKRPVGVIMIVLAIIAMGIISVRNLAIDLFPEIDLPIAVVATSYPDAAPQEVEKLVSEPMEGALSSIEGVNTIQSQSQSGSSLVIIMFNNGTNLDNALLEVRESVDQVKGFLPESANDPSVLRFNPNQMPIMWVGLTGDDTAGLQATAEDIVQPYFERQEGVASTSIEGGTERAIDIVLDRGKMQQYGVNTNIIMQSLNGANQSGSAGTVQKGDQGLQLRIDGTFDSIDDIREAIIQSPQGAKLQLADVSNVEEVLKDNGTSLVNGEDAVVLSVMKQSDGNTVDVSNNITSAISDIRGDLPEGTNMEVVVDTSDFIKQSINSVVQNMIFGGIFALLVLLLFLKSFRATLVVGVSIPIAIVSTFVLLYFTGETLNILTMGGLALGIGMMVDSSIVILENIVSYRKQGYPIKEAAKKGAAELAPAVIASTTTTLVVFLPIVFVDGIASELFTPLALTVSFSLIASLAVSITLIPMLSSKLLTKAMEDHGRRYWFDRFLDRFNNGYEKLLRKALKFRKTMIAITIAAIIGSVALLPLIGTEFIPQGDQGQINITAETPTGTSEEKTLEVVEEVNAVLAEYDDVIDVNYVTVNSSDPQAAVMSGGSNQAAYTVQLVPPGEREQTTEQVVTALDEDLSEIVGAEVTVSELAGAGFGSGDPIQIQLSGPEHEVLNELADQVVTLISDVEGVYNPTTSISETQSELNINVDRELAAEYGLSHQEIMSQVQLGFTGQTVMQYRENGEELAVTMVYPENERSTISDLENMTLQNQQGTSVALTTVADLEQVQSAATISRSNQQRQVNVSSAIVGRDLGSVRADIEKKMESLPRPENYNYSIGGEAEDMVEAFADLALALVLSIFLVYAVMAIQFENFLFPLIIMFSMPAATIGVFGGLFITGKPLSITAFIGVIMLAGIVVNNAIVLVDYINILRRRGMERFEAIIEAGKSRMRPILMTTLTTVLAMIPLAMGIGEGAEAQQPMAITVIFGLTVASFFTLLLVPVVYVYFDNLSVRVKGLFSTKKSRTKKA</sequence>
<dbReference type="Gene3D" id="1.20.1640.10">
    <property type="entry name" value="Multidrug efflux transporter AcrB transmembrane domain"/>
    <property type="match status" value="2"/>
</dbReference>
<dbReference type="GO" id="GO:0005886">
    <property type="term" value="C:plasma membrane"/>
    <property type="evidence" value="ECO:0007669"/>
    <property type="project" value="TreeGrafter"/>
</dbReference>
<feature type="transmembrane region" description="Helical" evidence="1">
    <location>
        <begin position="849"/>
        <end position="868"/>
    </location>
</feature>
<dbReference type="InterPro" id="IPR001036">
    <property type="entry name" value="Acrflvin-R"/>
</dbReference>
<feature type="transmembrane region" description="Helical" evidence="1">
    <location>
        <begin position="330"/>
        <end position="349"/>
    </location>
</feature>
<dbReference type="Gene3D" id="3.30.70.1440">
    <property type="entry name" value="Multidrug efflux transporter AcrB pore domain"/>
    <property type="match status" value="1"/>
</dbReference>
<feature type="transmembrane region" description="Helical" evidence="1">
    <location>
        <begin position="459"/>
        <end position="481"/>
    </location>
</feature>
<dbReference type="RefSeq" id="WP_114351340.1">
    <property type="nucleotide sequence ID" value="NZ_QPJJ01000001.1"/>
</dbReference>
<keyword evidence="1" id="KW-1133">Transmembrane helix</keyword>
<dbReference type="Gene3D" id="3.30.70.1430">
    <property type="entry name" value="Multidrug efflux transporter AcrB pore domain"/>
    <property type="match status" value="2"/>
</dbReference>